<dbReference type="Proteomes" id="UP001597479">
    <property type="component" value="Unassembled WGS sequence"/>
</dbReference>
<accession>A0ABW5W0W9</accession>
<gene>
    <name evidence="2" type="ORF">ACFS27_24870</name>
</gene>
<dbReference type="EMBL" id="JBHUOG010000002">
    <property type="protein sequence ID" value="MFD2796814.1"/>
    <property type="molecule type" value="Genomic_DNA"/>
</dbReference>
<organism evidence="2 3">
    <name type="scientific">Promicromonospora vindobonensis</name>
    <dbReference type="NCBI Taxonomy" id="195748"/>
    <lineage>
        <taxon>Bacteria</taxon>
        <taxon>Bacillati</taxon>
        <taxon>Actinomycetota</taxon>
        <taxon>Actinomycetes</taxon>
        <taxon>Micrococcales</taxon>
        <taxon>Promicromonosporaceae</taxon>
        <taxon>Promicromonospora</taxon>
    </lineage>
</organism>
<dbReference type="Pfam" id="PF04577">
    <property type="entry name" value="Glyco_transf_61"/>
    <property type="match status" value="1"/>
</dbReference>
<proteinExistence type="predicted"/>
<evidence type="ECO:0000313" key="3">
    <source>
        <dbReference type="Proteomes" id="UP001597479"/>
    </source>
</evidence>
<dbReference type="InterPro" id="IPR049625">
    <property type="entry name" value="Glyco_transf_61_cat"/>
</dbReference>
<keyword evidence="3" id="KW-1185">Reference proteome</keyword>
<sequence length="581" mass="64967">MTRTSASALQLPGHAGAWNQTDIPDVDLTDRHVVVITDSAAPMDLARAVESSARAVRVRLMTSTAVPTDLRSPTIVVTPVTSVRDMFNAIASGPAPDVIIEALESLDPRRSGAFGRLFLALNDEGAYIFARPGGEVRDTSVVWDWLRGRVEREVAGSDDRRPRRRSVEQAIGEAISSVTVNNGSVVVRKSGQHLMKIYNLLHRPDGESRLETAVQRRAGARAVERIATIPAEALEVETDLRTNNPDLAMKRFKRRYDVRPLVARVIRDALCAPRQIISVDGLLLPESSMQPRVQPMYNRSLIDDGDDYAEFPVSPGEDVAKLSGTYFHLDNEYPGHFGHVTSQDLTKLWAWESALYYDPDCRVLLSPPVGKSDLNEFQYRLLAAFGITRDRVTLLRGPVRVERLINATFGLQNPYFVSPRCKDIWQRIGAEVAAKSTVQAPKRLFVSRGDGLPRRCINGQDVEQVFRDAGFEIILPEQFDIADQIKMFREAEVVAGYAGSAMFNMVYSSAKTTWFVIGSRSYTATTEYLLAALYDDPIRYFFCDPVVEQPDGGWSSEAYFSNYTFNFERDGESLDRWLAEL</sequence>
<comment type="caution">
    <text evidence="2">The sequence shown here is derived from an EMBL/GenBank/DDBJ whole genome shotgun (WGS) entry which is preliminary data.</text>
</comment>
<name>A0ABW5W0W9_9MICO</name>
<reference evidence="3" key="1">
    <citation type="journal article" date="2019" name="Int. J. Syst. Evol. Microbiol.">
        <title>The Global Catalogue of Microorganisms (GCM) 10K type strain sequencing project: providing services to taxonomists for standard genome sequencing and annotation.</title>
        <authorList>
            <consortium name="The Broad Institute Genomics Platform"/>
            <consortium name="The Broad Institute Genome Sequencing Center for Infectious Disease"/>
            <person name="Wu L."/>
            <person name="Ma J."/>
        </authorList>
    </citation>
    <scope>NUCLEOTIDE SEQUENCE [LARGE SCALE GENOMIC DNA]</scope>
    <source>
        <strain evidence="3">CCM 7044</strain>
    </source>
</reference>
<protein>
    <submittedName>
        <fullName evidence="2">Glycosyltransferase family 61 protein</fullName>
    </submittedName>
</protein>
<feature type="domain" description="Glycosyltransferase 61 catalytic" evidence="1">
    <location>
        <begin position="337"/>
        <end position="513"/>
    </location>
</feature>
<dbReference type="RefSeq" id="WP_377189045.1">
    <property type="nucleotide sequence ID" value="NZ_JBHUOG010000002.1"/>
</dbReference>
<evidence type="ECO:0000259" key="1">
    <source>
        <dbReference type="Pfam" id="PF04577"/>
    </source>
</evidence>
<evidence type="ECO:0000313" key="2">
    <source>
        <dbReference type="EMBL" id="MFD2796814.1"/>
    </source>
</evidence>